<protein>
    <recommendedName>
        <fullName evidence="2">BTB domain-containing protein</fullName>
    </recommendedName>
</protein>
<dbReference type="PANTHER" id="PTHR47843:SF2">
    <property type="entry name" value="BTB DOMAIN-CONTAINING PROTEIN"/>
    <property type="match status" value="1"/>
</dbReference>
<dbReference type="CDD" id="cd18186">
    <property type="entry name" value="BTB_POZ_ZBTB_KLHL-like"/>
    <property type="match status" value="1"/>
</dbReference>
<comment type="caution">
    <text evidence="3">The sequence shown here is derived from an EMBL/GenBank/DDBJ whole genome shotgun (WGS) entry which is preliminary data.</text>
</comment>
<dbReference type="Proteomes" id="UP000566819">
    <property type="component" value="Unassembled WGS sequence"/>
</dbReference>
<organism evidence="3 4">
    <name type="scientific">Cudoniella acicularis</name>
    <dbReference type="NCBI Taxonomy" id="354080"/>
    <lineage>
        <taxon>Eukaryota</taxon>
        <taxon>Fungi</taxon>
        <taxon>Dikarya</taxon>
        <taxon>Ascomycota</taxon>
        <taxon>Pezizomycotina</taxon>
        <taxon>Leotiomycetes</taxon>
        <taxon>Helotiales</taxon>
        <taxon>Tricladiaceae</taxon>
        <taxon>Cudoniella</taxon>
    </lineage>
</organism>
<feature type="region of interest" description="Disordered" evidence="1">
    <location>
        <begin position="1"/>
        <end position="32"/>
    </location>
</feature>
<evidence type="ECO:0000259" key="2">
    <source>
        <dbReference type="PROSITE" id="PS50097"/>
    </source>
</evidence>
<dbReference type="EMBL" id="JAAMPI010000188">
    <property type="protein sequence ID" value="KAF4634390.1"/>
    <property type="molecule type" value="Genomic_DNA"/>
</dbReference>
<evidence type="ECO:0000313" key="4">
    <source>
        <dbReference type="Proteomes" id="UP000566819"/>
    </source>
</evidence>
<feature type="compositionally biased region" description="Low complexity" evidence="1">
    <location>
        <begin position="10"/>
        <end position="26"/>
    </location>
</feature>
<dbReference type="Gene3D" id="3.30.710.10">
    <property type="entry name" value="Potassium Channel Kv1.1, Chain A"/>
    <property type="match status" value="1"/>
</dbReference>
<feature type="domain" description="BTB" evidence="2">
    <location>
        <begin position="38"/>
        <end position="107"/>
    </location>
</feature>
<dbReference type="InterPro" id="IPR000210">
    <property type="entry name" value="BTB/POZ_dom"/>
</dbReference>
<reference evidence="3 4" key="1">
    <citation type="submission" date="2020-03" db="EMBL/GenBank/DDBJ databases">
        <title>Draft Genome Sequence of Cudoniella acicularis.</title>
        <authorList>
            <person name="Buettner E."/>
            <person name="Kellner H."/>
        </authorList>
    </citation>
    <scope>NUCLEOTIDE SEQUENCE [LARGE SCALE GENOMIC DNA]</scope>
    <source>
        <strain evidence="3 4">DSM 108380</strain>
    </source>
</reference>
<evidence type="ECO:0000256" key="1">
    <source>
        <dbReference type="SAM" id="MobiDB-lite"/>
    </source>
</evidence>
<evidence type="ECO:0000313" key="3">
    <source>
        <dbReference type="EMBL" id="KAF4634390.1"/>
    </source>
</evidence>
<sequence length="273" mass="31127">MTLTRAGGDTTTAQSPSSSSTTSYSPRTKHKQPAPNFSLVTFLVDPEGKEFKVHREFAVYHSPVLSAAFNSDLIEGQTQTYRLPEVSPGAFTLFVQFIYRGNVIAFPILPKIDGETESEIKRRRDDLRISGERNLVELWVLAEKLLMPPLQNHVMDVLVHKKLLPTHCISYIYENTSVNSGLRIYLSSQVACFLLPKDIQRLPDDLPVQFWKDISSAHGHYIRSIGAGIWIDLKLLKVEEKVMEPLEEKLEDQKTFRKEVDRQGEIADEIWIM</sequence>
<dbReference type="SMART" id="SM00225">
    <property type="entry name" value="BTB"/>
    <property type="match status" value="1"/>
</dbReference>
<dbReference type="Pfam" id="PF00651">
    <property type="entry name" value="BTB"/>
    <property type="match status" value="1"/>
</dbReference>
<accession>A0A8H4RSV4</accession>
<dbReference type="AlphaFoldDB" id="A0A8H4RSV4"/>
<name>A0A8H4RSV4_9HELO</name>
<dbReference type="SUPFAM" id="SSF54695">
    <property type="entry name" value="POZ domain"/>
    <property type="match status" value="1"/>
</dbReference>
<proteinExistence type="predicted"/>
<dbReference type="OrthoDB" id="194443at2759"/>
<keyword evidence="4" id="KW-1185">Reference proteome</keyword>
<dbReference type="PANTHER" id="PTHR47843">
    <property type="entry name" value="BTB DOMAIN-CONTAINING PROTEIN-RELATED"/>
    <property type="match status" value="1"/>
</dbReference>
<gene>
    <name evidence="3" type="ORF">G7Y89_g3724</name>
</gene>
<dbReference type="InterPro" id="IPR011333">
    <property type="entry name" value="SKP1/BTB/POZ_sf"/>
</dbReference>
<dbReference type="PROSITE" id="PS50097">
    <property type="entry name" value="BTB"/>
    <property type="match status" value="1"/>
</dbReference>